<dbReference type="InterPro" id="IPR000504">
    <property type="entry name" value="RRM_dom"/>
</dbReference>
<dbReference type="InterPro" id="IPR056411">
    <property type="entry name" value="CysS_C"/>
</dbReference>
<proteinExistence type="evidence at transcript level"/>
<sequence length="506" mass="54597">MAAAPYHTLTLAAPAAAAPAGSRWPTLALALAGGVLLGLAPRLAAPAPATQLVTLSRPVALSHSVASVPVAPPPRSARPAAVAPYVLDAEPEMAPAGPSRWAGTPALGAACAFIAGAALLTVARQWGRRAPTAAWATCAAAGLDDRVVVVRNLPPSATWQTLKDHFSQAGEVLYSNVFYRGPTPERGVVRFARPEEAERALMIMGKYAMDGYALEVTADAPAPGGERYGRPAPTSRSGVSRAAFTEDRIPLGAAGEWRRASEDQAPLEEDFVAEVDQLVAQRAEYRANRDFRLADEIRQDLAGRGVFLNDRERTWSVSAPEGREQGGRFRQRSEAESYYVREANDTNADGSAADLERVAEVERLLSERQQYRNASNFEDADRIREKLRAMGVFIDDRSRTWTTVARAPRSSAGFEEEPNAFRVLNLPPGASWPTLKDHFKQAGDVEYVNINNDPITGAPSTRGVVRFTSEAAAENALELAGTHPYMGAILELRPLRAKAPNRFRQG</sequence>
<name>A0AA51UB30_EUGGR</name>
<keyword evidence="1 2" id="KW-0694">RNA-binding</keyword>
<dbReference type="GO" id="GO:0004812">
    <property type="term" value="F:aminoacyl-tRNA ligase activity"/>
    <property type="evidence" value="ECO:0007669"/>
    <property type="project" value="InterPro"/>
</dbReference>
<dbReference type="GO" id="GO:0005524">
    <property type="term" value="F:ATP binding"/>
    <property type="evidence" value="ECO:0007669"/>
    <property type="project" value="InterPro"/>
</dbReference>
<dbReference type="AlphaFoldDB" id="A0AA51UB30"/>
<evidence type="ECO:0000313" key="4">
    <source>
        <dbReference type="EMBL" id="WMV69956.1"/>
    </source>
</evidence>
<organism evidence="4">
    <name type="scientific">Euglena gracilis</name>
    <dbReference type="NCBI Taxonomy" id="3039"/>
    <lineage>
        <taxon>Eukaryota</taxon>
        <taxon>Discoba</taxon>
        <taxon>Euglenozoa</taxon>
        <taxon>Euglenida</taxon>
        <taxon>Spirocuta</taxon>
        <taxon>Euglenophyceae</taxon>
        <taxon>Euglenales</taxon>
        <taxon>Euglenaceae</taxon>
        <taxon>Euglena</taxon>
    </lineage>
</organism>
<dbReference type="PANTHER" id="PTHR23003:SF3">
    <property type="entry name" value="FI21236P1-RELATED"/>
    <property type="match status" value="1"/>
</dbReference>
<dbReference type="SUPFAM" id="SSF54928">
    <property type="entry name" value="RNA-binding domain, RBD"/>
    <property type="match status" value="2"/>
</dbReference>
<dbReference type="InterPro" id="IPR009080">
    <property type="entry name" value="tRNAsynth_Ia_anticodon-bd"/>
</dbReference>
<accession>A0AA51UB30</accession>
<dbReference type="PANTHER" id="PTHR23003">
    <property type="entry name" value="RNA RECOGNITION MOTIF RRM DOMAIN CONTAINING PROTEIN"/>
    <property type="match status" value="1"/>
</dbReference>
<dbReference type="SMART" id="SM00360">
    <property type="entry name" value="RRM"/>
    <property type="match status" value="2"/>
</dbReference>
<dbReference type="GO" id="GO:0003729">
    <property type="term" value="F:mRNA binding"/>
    <property type="evidence" value="ECO:0007669"/>
    <property type="project" value="TreeGrafter"/>
</dbReference>
<protein>
    <submittedName>
        <fullName evidence="4">Heterogeneous nuclear ribonucleoprotein M2</fullName>
    </submittedName>
</protein>
<feature type="domain" description="RRM" evidence="3">
    <location>
        <begin position="419"/>
        <end position="502"/>
    </location>
</feature>
<feature type="domain" description="RRM" evidence="3">
    <location>
        <begin position="146"/>
        <end position="221"/>
    </location>
</feature>
<keyword evidence="4" id="KW-0687">Ribonucleoprotein</keyword>
<evidence type="ECO:0000256" key="1">
    <source>
        <dbReference type="ARBA" id="ARBA00022884"/>
    </source>
</evidence>
<gene>
    <name evidence="4" type="primary">hnRNPM2</name>
</gene>
<dbReference type="GO" id="GO:1990904">
    <property type="term" value="C:ribonucleoprotein complex"/>
    <property type="evidence" value="ECO:0007669"/>
    <property type="project" value="UniProtKB-KW"/>
</dbReference>
<dbReference type="GO" id="GO:0006418">
    <property type="term" value="P:tRNA aminoacylation for protein translation"/>
    <property type="evidence" value="ECO:0007669"/>
    <property type="project" value="InterPro"/>
</dbReference>
<dbReference type="InterPro" id="IPR035979">
    <property type="entry name" value="RBD_domain_sf"/>
</dbReference>
<evidence type="ECO:0000259" key="3">
    <source>
        <dbReference type="PROSITE" id="PS50102"/>
    </source>
</evidence>
<dbReference type="GO" id="GO:0005737">
    <property type="term" value="C:cytoplasm"/>
    <property type="evidence" value="ECO:0007669"/>
    <property type="project" value="TreeGrafter"/>
</dbReference>
<reference evidence="4" key="1">
    <citation type="journal article" date="2023" name="Acta Biochim. Biophys. Sin.">
        <title>Transcriptomic and genomic identification of spliceosomal genes from Euglena gracilis.</title>
        <authorList>
            <person name="Gao P."/>
            <person name="Zhong Y."/>
            <person name="Sun C."/>
        </authorList>
    </citation>
    <scope>NUCLEOTIDE SEQUENCE</scope>
</reference>
<dbReference type="Pfam" id="PF00076">
    <property type="entry name" value="RRM_1"/>
    <property type="match status" value="2"/>
</dbReference>
<dbReference type="EMBL" id="OQ397624">
    <property type="protein sequence ID" value="WMV69956.1"/>
    <property type="molecule type" value="mRNA"/>
</dbReference>
<evidence type="ECO:0000256" key="2">
    <source>
        <dbReference type="PROSITE-ProRule" id="PRU00176"/>
    </source>
</evidence>
<dbReference type="InterPro" id="IPR012677">
    <property type="entry name" value="Nucleotide-bd_a/b_plait_sf"/>
</dbReference>
<dbReference type="SUPFAM" id="SSF47323">
    <property type="entry name" value="Anticodon-binding domain of a subclass of class I aminoacyl-tRNA synthetases"/>
    <property type="match status" value="2"/>
</dbReference>
<dbReference type="Gene3D" id="3.30.70.330">
    <property type="match status" value="2"/>
</dbReference>
<dbReference type="Pfam" id="PF23493">
    <property type="entry name" value="CysS_C"/>
    <property type="match status" value="1"/>
</dbReference>
<dbReference type="InterPro" id="IPR050374">
    <property type="entry name" value="RRT5_SRSF_SR"/>
</dbReference>
<dbReference type="GO" id="GO:0005634">
    <property type="term" value="C:nucleus"/>
    <property type="evidence" value="ECO:0007669"/>
    <property type="project" value="TreeGrafter"/>
</dbReference>
<dbReference type="Gene3D" id="1.20.120.1910">
    <property type="entry name" value="Cysteine-tRNA ligase, C-terminal anti-codon recognition domain"/>
    <property type="match status" value="2"/>
</dbReference>
<dbReference type="PROSITE" id="PS50102">
    <property type="entry name" value="RRM"/>
    <property type="match status" value="2"/>
</dbReference>